<name>A0A1A9AQP4_PLAOA</name>
<feature type="compositionally biased region" description="Basic and acidic residues" evidence="1">
    <location>
        <begin position="347"/>
        <end position="356"/>
    </location>
</feature>
<reference evidence="3" key="1">
    <citation type="submission" date="2016-05" db="EMBL/GenBank/DDBJ databases">
        <authorList>
            <person name="Naeem Raeece"/>
        </authorList>
    </citation>
    <scope>NUCLEOTIDE SEQUENCE [LARGE SCALE GENOMIC DNA]</scope>
</reference>
<protein>
    <submittedName>
        <fullName evidence="2">PIR Superfamily Protein</fullName>
    </submittedName>
</protein>
<feature type="compositionally biased region" description="Polar residues" evidence="1">
    <location>
        <begin position="366"/>
        <end position="375"/>
    </location>
</feature>
<evidence type="ECO:0000256" key="1">
    <source>
        <dbReference type="SAM" id="MobiDB-lite"/>
    </source>
</evidence>
<organism evidence="2 3">
    <name type="scientific">Plasmodium ovale wallikeri</name>
    <dbReference type="NCBI Taxonomy" id="864142"/>
    <lineage>
        <taxon>Eukaryota</taxon>
        <taxon>Sar</taxon>
        <taxon>Alveolata</taxon>
        <taxon>Apicomplexa</taxon>
        <taxon>Aconoidasida</taxon>
        <taxon>Haemosporida</taxon>
        <taxon>Plasmodiidae</taxon>
        <taxon>Plasmodium</taxon>
        <taxon>Plasmodium (Plasmodium)</taxon>
    </lineage>
</organism>
<dbReference type="EMBL" id="FLRE01002765">
    <property type="protein sequence ID" value="SBT59011.1"/>
    <property type="molecule type" value="Genomic_DNA"/>
</dbReference>
<sequence length="450" mass="50635">MTSYRDLYLCGSVGLSAKTSRKDECIQKLSDIQSDFDAKIAELHTTKEEDPSFFQICKELGQHIDSYDDEMKDCYEGDFIYIHDAIKKMLKDELTKTPNYIKCIKKLMPDIKKQVQREKETKDSHNEEKSFKETVIQLEEEVNKILEIAEKALETEQLEKQVLLGRDHKDVHEQGTTGKQGALESSSNASPSLNLDDPIPGEPEIKVLDPGARVAEEIDAKDKSTLNDSEYAGTGDQQSALLSTRANISSDPKDSSNLQNLDNAGLPSTEPPPSVERKSIPKKELECKKVECSVKESSEDERAGEHQENAAEMTHQVQSADNELQPLGKQSEEQLSAMHTFPQKVVSKNEEPRYHDANSAVHRTSDNPGELTTLTRYHFTNGVTDSSSTGDIIGDQSSSITEGEPTINSLKIKKKKKKRQKIQEELERMMYSPSIYNENNMYLSYAHLED</sequence>
<feature type="compositionally biased region" description="Polar residues" evidence="1">
    <location>
        <begin position="235"/>
        <end position="262"/>
    </location>
</feature>
<evidence type="ECO:0000313" key="3">
    <source>
        <dbReference type="Proteomes" id="UP000078550"/>
    </source>
</evidence>
<dbReference type="AlphaFoldDB" id="A0A1A9AQP4"/>
<feature type="region of interest" description="Disordered" evidence="1">
    <location>
        <begin position="343"/>
        <end position="418"/>
    </location>
</feature>
<feature type="compositionally biased region" description="Polar residues" evidence="1">
    <location>
        <begin position="174"/>
        <end position="193"/>
    </location>
</feature>
<feature type="compositionally biased region" description="Basic and acidic residues" evidence="1">
    <location>
        <begin position="275"/>
        <end position="309"/>
    </location>
</feature>
<gene>
    <name evidence="2" type="ORF">POVWA2_090470</name>
</gene>
<feature type="compositionally biased region" description="Polar residues" evidence="1">
    <location>
        <begin position="381"/>
        <end position="409"/>
    </location>
</feature>
<feature type="compositionally biased region" description="Basic and acidic residues" evidence="1">
    <location>
        <begin position="214"/>
        <end position="225"/>
    </location>
</feature>
<accession>A0A1A9AQP4</accession>
<evidence type="ECO:0000313" key="2">
    <source>
        <dbReference type="EMBL" id="SBT59011.1"/>
    </source>
</evidence>
<feature type="region of interest" description="Disordered" evidence="1">
    <location>
        <begin position="165"/>
        <end position="319"/>
    </location>
</feature>
<dbReference type="Proteomes" id="UP000078550">
    <property type="component" value="Unassembled WGS sequence"/>
</dbReference>
<proteinExistence type="predicted"/>